<keyword evidence="1" id="KW-0645">Protease</keyword>
<dbReference type="EMBL" id="JABWDY010026879">
    <property type="protein sequence ID" value="KAF5188377.1"/>
    <property type="molecule type" value="Genomic_DNA"/>
</dbReference>
<proteinExistence type="predicted"/>
<gene>
    <name evidence="1" type="ORF">FRX31_022038</name>
</gene>
<name>A0A7J6VUJ0_THATH</name>
<dbReference type="Proteomes" id="UP000554482">
    <property type="component" value="Unassembled WGS sequence"/>
</dbReference>
<organism evidence="1 2">
    <name type="scientific">Thalictrum thalictroides</name>
    <name type="common">Rue-anemone</name>
    <name type="synonym">Anemone thalictroides</name>
    <dbReference type="NCBI Taxonomy" id="46969"/>
    <lineage>
        <taxon>Eukaryota</taxon>
        <taxon>Viridiplantae</taxon>
        <taxon>Streptophyta</taxon>
        <taxon>Embryophyta</taxon>
        <taxon>Tracheophyta</taxon>
        <taxon>Spermatophyta</taxon>
        <taxon>Magnoliopsida</taxon>
        <taxon>Ranunculales</taxon>
        <taxon>Ranunculaceae</taxon>
        <taxon>Thalictroideae</taxon>
        <taxon>Thalictrum</taxon>
    </lineage>
</organism>
<comment type="caution">
    <text evidence="1">The sequence shown here is derived from an EMBL/GenBank/DDBJ whole genome shotgun (WGS) entry which is preliminary data.</text>
</comment>
<keyword evidence="2" id="KW-1185">Reference proteome</keyword>
<dbReference type="PANTHER" id="PTHR33321:SF12">
    <property type="entry name" value="PLANT BASIC SECRETORY PROTEIN (BSP) FAMILY PROTEIN"/>
    <property type="match status" value="1"/>
</dbReference>
<dbReference type="OrthoDB" id="891726at2759"/>
<dbReference type="InterPro" id="IPR007541">
    <property type="entry name" value="Uncharacterised_BSP"/>
</dbReference>
<protein>
    <submittedName>
        <fullName evidence="1">Basic secretory protease</fullName>
    </submittedName>
</protein>
<dbReference type="PANTHER" id="PTHR33321">
    <property type="match status" value="1"/>
</dbReference>
<dbReference type="Pfam" id="PF04450">
    <property type="entry name" value="BSP"/>
    <property type="match status" value="1"/>
</dbReference>
<evidence type="ECO:0000313" key="2">
    <source>
        <dbReference type="Proteomes" id="UP000554482"/>
    </source>
</evidence>
<accession>A0A7J6VUJ0</accession>
<sequence>MAAFDPVQAVPFFRVPPGKAIPKNAVQYKASNQATGTPGGNRFDLVVGCDSATEIMEVASDFIWKTFQQEQKERKTVSQVTLTVESLDGIAYTANNKIHLNSDYIANYVGDVRFEIIGIIFHEITHVWQWNGYHHNARQGLIEGIADYIRLKAGLAPPSWIKKGSGNWWDEGYAVTAYFLDYCNDLRHGFVASLNCLMKDSYSDDFFIELLGKPVDELWKDYKIKYGSL</sequence>
<reference evidence="1 2" key="1">
    <citation type="submission" date="2020-06" db="EMBL/GenBank/DDBJ databases">
        <title>Transcriptomic and genomic resources for Thalictrum thalictroides and T. hernandezii: Facilitating candidate gene discovery in an emerging model plant lineage.</title>
        <authorList>
            <person name="Arias T."/>
            <person name="Riano-Pachon D.M."/>
            <person name="Di Stilio V.S."/>
        </authorList>
    </citation>
    <scope>NUCLEOTIDE SEQUENCE [LARGE SCALE GENOMIC DNA]</scope>
    <source>
        <strain evidence="2">cv. WT478/WT964</strain>
        <tissue evidence="1">Leaves</tissue>
    </source>
</reference>
<keyword evidence="1" id="KW-0378">Hydrolase</keyword>
<dbReference type="GO" id="GO:0008233">
    <property type="term" value="F:peptidase activity"/>
    <property type="evidence" value="ECO:0007669"/>
    <property type="project" value="UniProtKB-KW"/>
</dbReference>
<evidence type="ECO:0000313" key="1">
    <source>
        <dbReference type="EMBL" id="KAF5188377.1"/>
    </source>
</evidence>
<dbReference type="GO" id="GO:0006508">
    <property type="term" value="P:proteolysis"/>
    <property type="evidence" value="ECO:0007669"/>
    <property type="project" value="UniProtKB-KW"/>
</dbReference>
<dbReference type="AlphaFoldDB" id="A0A7J6VUJ0"/>